<dbReference type="Pfam" id="PF08631">
    <property type="entry name" value="SPO22"/>
    <property type="match status" value="1"/>
</dbReference>
<dbReference type="InterPro" id="IPR039057">
    <property type="entry name" value="Spo22/ZIP4"/>
</dbReference>
<dbReference type="InterPro" id="IPR056751">
    <property type="entry name" value="PAS_13"/>
</dbReference>
<dbReference type="InterPro" id="IPR013940">
    <property type="entry name" value="Spo22/ZIP4/TEX11"/>
</dbReference>
<evidence type="ECO:0000256" key="1">
    <source>
        <dbReference type="ARBA" id="ARBA00004123"/>
    </source>
</evidence>
<evidence type="ECO:0000313" key="11">
    <source>
        <dbReference type="Proteomes" id="UP001583280"/>
    </source>
</evidence>
<reference evidence="10 11" key="1">
    <citation type="journal article" date="2024" name="IMA Fungus">
        <title>IMA Genome - F19 : A genome assembly and annotation guide to empower mycologists, including annotated draft genome sequences of Ceratocystis pirilliformis, Diaporthe australafricana, Fusarium ophioides, Paecilomyces lecythidis, and Sporothrix stenoceras.</title>
        <authorList>
            <person name="Aylward J."/>
            <person name="Wilson A.M."/>
            <person name="Visagie C.M."/>
            <person name="Spraker J."/>
            <person name="Barnes I."/>
            <person name="Buitendag C."/>
            <person name="Ceriani C."/>
            <person name="Del Mar Angel L."/>
            <person name="du Plessis D."/>
            <person name="Fuchs T."/>
            <person name="Gasser K."/>
            <person name="Kramer D."/>
            <person name="Li W."/>
            <person name="Munsamy K."/>
            <person name="Piso A."/>
            <person name="Price J.L."/>
            <person name="Sonnekus B."/>
            <person name="Thomas C."/>
            <person name="van der Nest A."/>
            <person name="van Dijk A."/>
            <person name="van Heerden A."/>
            <person name="van Vuuren N."/>
            <person name="Yilmaz N."/>
            <person name="Duong T.A."/>
            <person name="van der Merwe N.A."/>
            <person name="Wingfield M.J."/>
            <person name="Wingfield B.D."/>
        </authorList>
    </citation>
    <scope>NUCLEOTIDE SEQUENCE [LARGE SCALE GENOMIC DNA]</scope>
    <source>
        <strain evidence="10 11">CMW 12675</strain>
    </source>
</reference>
<keyword evidence="3" id="KW-0805">Transcription regulation</keyword>
<keyword evidence="7" id="KW-0469">Meiosis</keyword>
<feature type="region of interest" description="Disordered" evidence="8">
    <location>
        <begin position="153"/>
        <end position="177"/>
    </location>
</feature>
<sequence length="1694" mass="186148">MNKPSDGELVPTCFGPPSTAAHTIPHVTGAPPYSSLTSTPIATDKPAGPSNGTGANADLAAPSDVSTQAHAPLAASNPVDQMDVSEQGTAPITTTMTATPVVTAAPAPKAILPASAPAIAPAPVARSAPACVSTSVPVSTPLAAPVLAPYAPSSTATPATTHTPIKPHPQSQQAAASVATIPNPNLVHTYAAGGNDAGTTTAGSTTSAASAVTTVAVSAQASHGRQKEKDRKEHAPPQGVEPAPKKRRKVNHACIYCRRSERPCTRCIKRNIGHLCHDEKREPDSKKVKNAAASTVAASSAASALTNTQKQRQVQQQQQQQQQQQLLQQRQAQVSALDVSASVTAAAVAAAAAASNFGLGQEDMLHLVPPVTVAELQAQAGGLNSGSINPFTSISELFMGHNHFHDIPNIHSSYMAASEVNNEFQLLNDFLHTSMLDDGLGLSNDESTADPAATYSNNSRPEILNGFASLNGSNPLAGNANPHNSAAGGPPVRVDGLSVAAIGSMLPPPDPKIPTSIAPDTLNASPTTAPATVVTTIAPSSTIAAPGTLPVLNVPPRDRDKARRDYYLQAADPTGNDNPEERMQLVLKAKYEAGLLKPFNYIKGYQKLSTYLDSHIALTSKQKILKCLNRFRPKFREIAQALTDMELVVVEMWFEKQLLEYDRVFASMAVPACLWRRTGEIFRGNKEMAELLHVPVEELRDGSIALHQIITEESMVRYWEEFETIAFDPDHDTLLTACSLKSPDDSTNVTVNCAFSFMIHRDDYKIRDKGFCDTICKTITTSVDNPSIKSLSSDISSHARTADKLCQKRLLVYARELNELDRSATSLWNLTCRLLRKKDESLGVEQANYIYPRRQLFVKATTFAFQLLDLTRWQGGTEALKSVVTETQLGIYRISLSAARACLDESELDSCLVVLKRSVEFSEGLARKEELTDEQKLILSKYDAEYFVLRTSLGRLDVANHMYDKSKTLFQSLDSVYSENLAEVILDIGKGLMRKKDYKLGVTWLKRAYEIITLHHIDKLSRLGIEQRLTIMQALVRGHLLEETPEGREHANELICQLESEIGQLPAVLLLRIHALKAAPQEEFDSEAFASTLERFSRTPGLSESQFKTVLHEAKMLKERSPFKALSVARTLLCDVAIGSGNHDWISKSLIIVVWMYAALDEPDTDHSLSITINNVHQAIQAPVDSMTAGAIQSVLWKRIEASVTKARLSDAETWCQAALHPLFENGGVANQGKLGRKLIFCALEKSDFEKAKEVFHDLPESTQKEQATAFLMFKVATRSKDSDFAAACLRNITHATKASKDILYACVIDSQYAGNLDTAIIAMKNLMEVTEAVPDSNMHVPSLMRCTIRLLYQKLDRGVMNELEDIATDLCNVFEAALRAIEKLPKNAKGGKLFPTQELDWFNQNSYNTALKHVDTWPPMLVCRLMKVCLAITEFYPEDISISASHDLSLKRLCGNFVISAALAALARSEENVKERHQAYLELRKHVTAYDEEFEARKDTYEPYIQKDLMAKLSVLYVFDFEAAAAQKEWDDMRTIVGKSVATCPSAEMLKGMGDYMLSLIDIPPRAELYRILQLIINEIWKLEQFDSAKLAKYMRCLFQVVLPYSEDLALQTLNNVLTIAKEGPAKSTIFPPDELEWITIMAFNHATDLWSSGNDEAAKTWFEKALSLGHYREDDGVFEAHLQERFMKLQWN</sequence>
<protein>
    <submittedName>
        <fullName evidence="10">Sporulation-specific protein 22</fullName>
    </submittedName>
</protein>
<evidence type="ECO:0000256" key="2">
    <source>
        <dbReference type="ARBA" id="ARBA00022723"/>
    </source>
</evidence>
<dbReference type="InterPro" id="IPR001138">
    <property type="entry name" value="Zn2Cys6_DnaBD"/>
</dbReference>
<dbReference type="EMBL" id="JAWDJO010000120">
    <property type="protein sequence ID" value="KAL1892941.1"/>
    <property type="molecule type" value="Genomic_DNA"/>
</dbReference>
<keyword evidence="6" id="KW-0539">Nucleus</keyword>
<dbReference type="PANTHER" id="PTHR40375">
    <property type="entry name" value="SPORULATION-SPECIFIC PROTEIN 22"/>
    <property type="match status" value="1"/>
</dbReference>
<evidence type="ECO:0000259" key="9">
    <source>
        <dbReference type="Pfam" id="PF24990"/>
    </source>
</evidence>
<keyword evidence="4" id="KW-0238">DNA-binding</keyword>
<dbReference type="CDD" id="cd00067">
    <property type="entry name" value="GAL4"/>
    <property type="match status" value="1"/>
</dbReference>
<evidence type="ECO:0000256" key="5">
    <source>
        <dbReference type="ARBA" id="ARBA00023163"/>
    </source>
</evidence>
<gene>
    <name evidence="10" type="primary">SPO22</name>
    <name evidence="10" type="ORF">Cpir12675_004351</name>
</gene>
<organism evidence="10 11">
    <name type="scientific">Ceratocystis pirilliformis</name>
    <dbReference type="NCBI Taxonomy" id="259994"/>
    <lineage>
        <taxon>Eukaryota</taxon>
        <taxon>Fungi</taxon>
        <taxon>Dikarya</taxon>
        <taxon>Ascomycota</taxon>
        <taxon>Pezizomycotina</taxon>
        <taxon>Sordariomycetes</taxon>
        <taxon>Hypocreomycetidae</taxon>
        <taxon>Microascales</taxon>
        <taxon>Ceratocystidaceae</taxon>
        <taxon>Ceratocystis</taxon>
    </lineage>
</organism>
<dbReference type="Pfam" id="PF24990">
    <property type="entry name" value="PAS_13"/>
    <property type="match status" value="1"/>
</dbReference>
<comment type="subcellular location">
    <subcellularLocation>
        <location evidence="1">Nucleus</location>
    </subcellularLocation>
</comment>
<feature type="compositionally biased region" description="Basic and acidic residues" evidence="8">
    <location>
        <begin position="225"/>
        <end position="235"/>
    </location>
</feature>
<dbReference type="Proteomes" id="UP001583280">
    <property type="component" value="Unassembled WGS sequence"/>
</dbReference>
<evidence type="ECO:0000313" key="10">
    <source>
        <dbReference type="EMBL" id="KAL1892941.1"/>
    </source>
</evidence>
<feature type="domain" description="ERT1/acuK family PAS" evidence="9">
    <location>
        <begin position="671"/>
        <end position="744"/>
    </location>
</feature>
<evidence type="ECO:0000256" key="3">
    <source>
        <dbReference type="ARBA" id="ARBA00023015"/>
    </source>
</evidence>
<feature type="compositionally biased region" description="Low complexity" evidence="8">
    <location>
        <begin position="153"/>
        <end position="164"/>
    </location>
</feature>
<feature type="region of interest" description="Disordered" evidence="8">
    <location>
        <begin position="215"/>
        <end position="249"/>
    </location>
</feature>
<feature type="region of interest" description="Disordered" evidence="8">
    <location>
        <begin position="1"/>
        <end position="76"/>
    </location>
</feature>
<evidence type="ECO:0000256" key="4">
    <source>
        <dbReference type="ARBA" id="ARBA00023125"/>
    </source>
</evidence>
<dbReference type="PANTHER" id="PTHR40375:SF2">
    <property type="entry name" value="SPORULATION-SPECIFIC PROTEIN 22"/>
    <property type="match status" value="1"/>
</dbReference>
<keyword evidence="2" id="KW-0479">Metal-binding</keyword>
<evidence type="ECO:0000256" key="7">
    <source>
        <dbReference type="ARBA" id="ARBA00023254"/>
    </source>
</evidence>
<comment type="caution">
    <text evidence="10">The sequence shown here is derived from an EMBL/GenBank/DDBJ whole genome shotgun (WGS) entry which is preliminary data.</text>
</comment>
<accession>A0ABR3YX28</accession>
<keyword evidence="5" id="KW-0804">Transcription</keyword>
<keyword evidence="11" id="KW-1185">Reference proteome</keyword>
<proteinExistence type="predicted"/>
<name>A0ABR3YX28_9PEZI</name>
<evidence type="ECO:0000256" key="6">
    <source>
        <dbReference type="ARBA" id="ARBA00023242"/>
    </source>
</evidence>
<evidence type="ECO:0000256" key="8">
    <source>
        <dbReference type="SAM" id="MobiDB-lite"/>
    </source>
</evidence>